<keyword evidence="4" id="KW-0472">Membrane</keyword>
<name>A0A370DFX9_9GAMM</name>
<evidence type="ECO:0000256" key="2">
    <source>
        <dbReference type="ARBA" id="ARBA00012528"/>
    </source>
</evidence>
<evidence type="ECO:0000313" key="7">
    <source>
        <dbReference type="Proteomes" id="UP000254266"/>
    </source>
</evidence>
<reference evidence="6 7" key="1">
    <citation type="journal article" date="2018" name="ISME J.">
        <title>Endosymbiont genomes yield clues of tubeworm success.</title>
        <authorList>
            <person name="Li Y."/>
            <person name="Liles M.R."/>
            <person name="Halanych K.M."/>
        </authorList>
    </citation>
    <scope>NUCLEOTIDE SEQUENCE [LARGE SCALE GENOMIC DNA]</scope>
    <source>
        <strain evidence="6">A1464</strain>
    </source>
</reference>
<organism evidence="6 7">
    <name type="scientific">endosymbiont of Galathealinum brachiosum</name>
    <dbReference type="NCBI Taxonomy" id="2200906"/>
    <lineage>
        <taxon>Bacteria</taxon>
        <taxon>Pseudomonadati</taxon>
        <taxon>Pseudomonadota</taxon>
        <taxon>Gammaproteobacteria</taxon>
        <taxon>sulfur-oxidizing symbionts</taxon>
    </lineage>
</organism>
<dbReference type="FunFam" id="3.30.70.270:FF:000001">
    <property type="entry name" value="Diguanylate cyclase domain protein"/>
    <property type="match status" value="1"/>
</dbReference>
<comment type="caution">
    <text evidence="6">The sequence shown here is derived from an EMBL/GenBank/DDBJ whole genome shotgun (WGS) entry which is preliminary data.</text>
</comment>
<dbReference type="PANTHER" id="PTHR45138:SF9">
    <property type="entry name" value="DIGUANYLATE CYCLASE DGCM-RELATED"/>
    <property type="match status" value="1"/>
</dbReference>
<dbReference type="Gene3D" id="3.30.70.270">
    <property type="match status" value="1"/>
</dbReference>
<keyword evidence="4" id="KW-1133">Transmembrane helix</keyword>
<dbReference type="SUPFAM" id="SSF55073">
    <property type="entry name" value="Nucleotide cyclase"/>
    <property type="match status" value="1"/>
</dbReference>
<dbReference type="GO" id="GO:1902201">
    <property type="term" value="P:negative regulation of bacterial-type flagellum-dependent cell motility"/>
    <property type="evidence" value="ECO:0007669"/>
    <property type="project" value="TreeGrafter"/>
</dbReference>
<dbReference type="GO" id="GO:0043709">
    <property type="term" value="P:cell adhesion involved in single-species biofilm formation"/>
    <property type="evidence" value="ECO:0007669"/>
    <property type="project" value="TreeGrafter"/>
</dbReference>
<evidence type="ECO:0000256" key="3">
    <source>
        <dbReference type="ARBA" id="ARBA00034247"/>
    </source>
</evidence>
<dbReference type="InterPro" id="IPR000160">
    <property type="entry name" value="GGDEF_dom"/>
</dbReference>
<evidence type="ECO:0000313" key="6">
    <source>
        <dbReference type="EMBL" id="RDH83828.1"/>
    </source>
</evidence>
<sequence>MKTNKIKPVLFVGLISILILMAASIRSSLEHMSDYNKKTSSLITQNNLKTQYYLALQTSIYHRHISIRNLYLLKDEFDQDDEIMRFRSYATDFIKARDQLLLLNLSKGEIKGLDKLLELVKAIQPEHEKILESIKSGEPKTKILSILEKRIHLQDKIVESIEQIIHAQKIESQNIINNIKHEYRNTKNTIYLIYLASFLLVVVISYLVLRKTQKLEDRLIKANKNLEQLATKDSLTGLYNRRQFNHEIESDWLHCSRGNTPLSVIMIDVDNFKQYNDAFGHVRGDNVLRKIGMKLGKVVQRETDIVARYGGEEFVAVLPSTSQEYAAEIAYKILQSVRDLNIKHVSENEIVTVSIGLATKIPNHNTEYMSIVESADEALYQAKEMGRNQIYIKKDN</sequence>
<dbReference type="PANTHER" id="PTHR45138">
    <property type="entry name" value="REGULATORY COMPONENTS OF SENSORY TRANSDUCTION SYSTEM"/>
    <property type="match status" value="1"/>
</dbReference>
<dbReference type="InterPro" id="IPR043128">
    <property type="entry name" value="Rev_trsase/Diguanyl_cyclase"/>
</dbReference>
<accession>A0A370DFX9</accession>
<gene>
    <name evidence="6" type="ORF">DIZ80_06745</name>
</gene>
<dbReference type="Pfam" id="PF00990">
    <property type="entry name" value="GGDEF"/>
    <property type="match status" value="1"/>
</dbReference>
<evidence type="ECO:0000256" key="4">
    <source>
        <dbReference type="SAM" id="Phobius"/>
    </source>
</evidence>
<dbReference type="SMART" id="SM00267">
    <property type="entry name" value="GGDEF"/>
    <property type="match status" value="1"/>
</dbReference>
<protein>
    <recommendedName>
        <fullName evidence="2">diguanylate cyclase</fullName>
        <ecNumber evidence="2">2.7.7.65</ecNumber>
    </recommendedName>
</protein>
<dbReference type="EC" id="2.7.7.65" evidence="2"/>
<dbReference type="CDD" id="cd01949">
    <property type="entry name" value="GGDEF"/>
    <property type="match status" value="1"/>
</dbReference>
<dbReference type="InterPro" id="IPR029787">
    <property type="entry name" value="Nucleotide_cyclase"/>
</dbReference>
<evidence type="ECO:0000256" key="1">
    <source>
        <dbReference type="ARBA" id="ARBA00001946"/>
    </source>
</evidence>
<comment type="catalytic activity">
    <reaction evidence="3">
        <text>2 GTP = 3',3'-c-di-GMP + 2 diphosphate</text>
        <dbReference type="Rhea" id="RHEA:24898"/>
        <dbReference type="ChEBI" id="CHEBI:33019"/>
        <dbReference type="ChEBI" id="CHEBI:37565"/>
        <dbReference type="ChEBI" id="CHEBI:58805"/>
        <dbReference type="EC" id="2.7.7.65"/>
    </reaction>
</comment>
<keyword evidence="4" id="KW-0812">Transmembrane</keyword>
<feature type="transmembrane region" description="Helical" evidence="4">
    <location>
        <begin position="190"/>
        <end position="209"/>
    </location>
</feature>
<dbReference type="AlphaFoldDB" id="A0A370DFX9"/>
<keyword evidence="7" id="KW-1185">Reference proteome</keyword>
<dbReference type="Proteomes" id="UP000254266">
    <property type="component" value="Unassembled WGS sequence"/>
</dbReference>
<comment type="cofactor">
    <cofactor evidence="1">
        <name>Mg(2+)</name>
        <dbReference type="ChEBI" id="CHEBI:18420"/>
    </cofactor>
</comment>
<dbReference type="GO" id="GO:0052621">
    <property type="term" value="F:diguanylate cyclase activity"/>
    <property type="evidence" value="ECO:0007669"/>
    <property type="project" value="UniProtKB-EC"/>
</dbReference>
<dbReference type="NCBIfam" id="TIGR00254">
    <property type="entry name" value="GGDEF"/>
    <property type="match status" value="1"/>
</dbReference>
<evidence type="ECO:0000259" key="5">
    <source>
        <dbReference type="PROSITE" id="PS50887"/>
    </source>
</evidence>
<dbReference type="GO" id="GO:0005886">
    <property type="term" value="C:plasma membrane"/>
    <property type="evidence" value="ECO:0007669"/>
    <property type="project" value="TreeGrafter"/>
</dbReference>
<proteinExistence type="predicted"/>
<dbReference type="InterPro" id="IPR050469">
    <property type="entry name" value="Diguanylate_Cyclase"/>
</dbReference>
<feature type="domain" description="GGDEF" evidence="5">
    <location>
        <begin position="260"/>
        <end position="395"/>
    </location>
</feature>
<dbReference type="PROSITE" id="PS50887">
    <property type="entry name" value="GGDEF"/>
    <property type="match status" value="1"/>
</dbReference>
<dbReference type="EMBL" id="QFXC01000008">
    <property type="protein sequence ID" value="RDH83828.1"/>
    <property type="molecule type" value="Genomic_DNA"/>
</dbReference>